<dbReference type="GO" id="GO:0004523">
    <property type="term" value="F:RNA-DNA hybrid ribonuclease activity"/>
    <property type="evidence" value="ECO:0007669"/>
    <property type="project" value="UniProtKB-EC"/>
</dbReference>
<evidence type="ECO:0000259" key="17">
    <source>
        <dbReference type="PROSITE" id="PS51975"/>
    </source>
</evidence>
<evidence type="ECO:0000256" key="9">
    <source>
        <dbReference type="ARBA" id="ARBA00022722"/>
    </source>
</evidence>
<dbReference type="EC" id="3.1.26.4" evidence="6 14"/>
<name>A0ABS4KRZ6_9CLOT</name>
<evidence type="ECO:0000256" key="11">
    <source>
        <dbReference type="ARBA" id="ARBA00022759"/>
    </source>
</evidence>
<keyword evidence="8 14" id="KW-0963">Cytoplasm</keyword>
<evidence type="ECO:0000256" key="3">
    <source>
        <dbReference type="ARBA" id="ARBA00004065"/>
    </source>
</evidence>
<feature type="binding site" evidence="14 15">
    <location>
        <position position="203"/>
    </location>
    <ligand>
        <name>a divalent metal cation</name>
        <dbReference type="ChEBI" id="CHEBI:60240"/>
    </ligand>
</feature>
<dbReference type="NCBIfam" id="NF000595">
    <property type="entry name" value="PRK00015.1-3"/>
    <property type="match status" value="1"/>
</dbReference>
<dbReference type="PANTHER" id="PTHR10954:SF18">
    <property type="entry name" value="RIBONUCLEASE HII"/>
    <property type="match status" value="1"/>
</dbReference>
<dbReference type="NCBIfam" id="NF000594">
    <property type="entry name" value="PRK00015.1-1"/>
    <property type="match status" value="1"/>
</dbReference>
<feature type="binding site" evidence="14 15">
    <location>
        <position position="107"/>
    </location>
    <ligand>
        <name>a divalent metal cation</name>
        <dbReference type="ChEBI" id="CHEBI:60240"/>
    </ligand>
</feature>
<evidence type="ECO:0000256" key="5">
    <source>
        <dbReference type="ARBA" id="ARBA00007383"/>
    </source>
</evidence>
<keyword evidence="19" id="KW-1185">Reference proteome</keyword>
<evidence type="ECO:0000256" key="2">
    <source>
        <dbReference type="ARBA" id="ARBA00001946"/>
    </source>
</evidence>
<evidence type="ECO:0000256" key="7">
    <source>
        <dbReference type="ARBA" id="ARBA00019179"/>
    </source>
</evidence>
<evidence type="ECO:0000256" key="16">
    <source>
        <dbReference type="RuleBase" id="RU003515"/>
    </source>
</evidence>
<dbReference type="PROSITE" id="PS51975">
    <property type="entry name" value="RNASE_H_2"/>
    <property type="match status" value="1"/>
</dbReference>
<dbReference type="HAMAP" id="MF_00052_B">
    <property type="entry name" value="RNase_HII_B"/>
    <property type="match status" value="1"/>
</dbReference>
<keyword evidence="9 14" id="KW-0540">Nuclease</keyword>
<comment type="function">
    <text evidence="3 14 16">Endonuclease that specifically degrades the RNA of RNA-DNA hybrids.</text>
</comment>
<dbReference type="Gene3D" id="3.30.420.10">
    <property type="entry name" value="Ribonuclease H-like superfamily/Ribonuclease H"/>
    <property type="match status" value="1"/>
</dbReference>
<evidence type="ECO:0000256" key="6">
    <source>
        <dbReference type="ARBA" id="ARBA00012180"/>
    </source>
</evidence>
<evidence type="ECO:0000256" key="12">
    <source>
        <dbReference type="ARBA" id="ARBA00022801"/>
    </source>
</evidence>
<dbReference type="PANTHER" id="PTHR10954">
    <property type="entry name" value="RIBONUCLEASE H2 SUBUNIT A"/>
    <property type="match status" value="1"/>
</dbReference>
<dbReference type="InterPro" id="IPR012337">
    <property type="entry name" value="RNaseH-like_sf"/>
</dbReference>
<comment type="subcellular location">
    <subcellularLocation>
        <location evidence="4 14">Cytoplasm</location>
    </subcellularLocation>
</comment>
<reference evidence="18 19" key="1">
    <citation type="submission" date="2021-03" db="EMBL/GenBank/DDBJ databases">
        <title>Genomic Encyclopedia of Type Strains, Phase IV (KMG-IV): sequencing the most valuable type-strain genomes for metagenomic binning, comparative biology and taxonomic classification.</title>
        <authorList>
            <person name="Goeker M."/>
        </authorList>
    </citation>
    <scope>NUCLEOTIDE SEQUENCE [LARGE SCALE GENOMIC DNA]</scope>
    <source>
        <strain evidence="18 19">DSM 28783</strain>
    </source>
</reference>
<comment type="caution">
    <text evidence="18">The sequence shown here is derived from an EMBL/GenBank/DDBJ whole genome shotgun (WGS) entry which is preliminary data.</text>
</comment>
<evidence type="ECO:0000256" key="13">
    <source>
        <dbReference type="ARBA" id="ARBA00023211"/>
    </source>
</evidence>
<comment type="cofactor">
    <cofactor evidence="2">
        <name>Mg(2+)</name>
        <dbReference type="ChEBI" id="CHEBI:18420"/>
    </cofactor>
</comment>
<keyword evidence="12 14" id="KW-0378">Hydrolase</keyword>
<evidence type="ECO:0000256" key="4">
    <source>
        <dbReference type="ARBA" id="ARBA00004496"/>
    </source>
</evidence>
<dbReference type="InterPro" id="IPR001352">
    <property type="entry name" value="RNase_HII/HIII"/>
</dbReference>
<evidence type="ECO:0000313" key="19">
    <source>
        <dbReference type="Proteomes" id="UP001519307"/>
    </source>
</evidence>
<dbReference type="Pfam" id="PF01351">
    <property type="entry name" value="RNase_HII"/>
    <property type="match status" value="1"/>
</dbReference>
<keyword evidence="13 14" id="KW-0464">Manganese</keyword>
<comment type="catalytic activity">
    <reaction evidence="1 14 15 16">
        <text>Endonucleolytic cleavage to 5'-phosphomonoester.</text>
        <dbReference type="EC" id="3.1.26.4"/>
    </reaction>
</comment>
<evidence type="ECO:0000256" key="10">
    <source>
        <dbReference type="ARBA" id="ARBA00022723"/>
    </source>
</evidence>
<dbReference type="InterPro" id="IPR024567">
    <property type="entry name" value="RNase_HII/HIII_dom"/>
</dbReference>
<dbReference type="CDD" id="cd07182">
    <property type="entry name" value="RNase_HII_bacteria_HII_like"/>
    <property type="match status" value="1"/>
</dbReference>
<dbReference type="EMBL" id="JAGGLM010000001">
    <property type="protein sequence ID" value="MBP2031644.1"/>
    <property type="molecule type" value="Genomic_DNA"/>
</dbReference>
<feature type="binding site" evidence="14 15">
    <location>
        <position position="106"/>
    </location>
    <ligand>
        <name>a divalent metal cation</name>
        <dbReference type="ChEBI" id="CHEBI:60240"/>
    </ligand>
</feature>
<gene>
    <name evidence="14" type="primary">rnhB</name>
    <name evidence="18" type="ORF">J2Z42_000309</name>
</gene>
<evidence type="ECO:0000313" key="18">
    <source>
        <dbReference type="EMBL" id="MBP2031644.1"/>
    </source>
</evidence>
<evidence type="ECO:0000256" key="8">
    <source>
        <dbReference type="ARBA" id="ARBA00022490"/>
    </source>
</evidence>
<comment type="cofactor">
    <cofactor evidence="14 15">
        <name>Mn(2+)</name>
        <dbReference type="ChEBI" id="CHEBI:29035"/>
    </cofactor>
    <cofactor evidence="14 15">
        <name>Mg(2+)</name>
        <dbReference type="ChEBI" id="CHEBI:18420"/>
    </cofactor>
    <text evidence="14 15">Manganese or magnesium. Binds 1 divalent metal ion per monomer in the absence of substrate. May bind a second metal ion after substrate binding.</text>
</comment>
<comment type="similarity">
    <text evidence="5 14 16">Belongs to the RNase HII family.</text>
</comment>
<keyword evidence="10 14" id="KW-0479">Metal-binding</keyword>
<keyword evidence="11 14" id="KW-0255">Endonuclease</keyword>
<dbReference type="SUPFAM" id="SSF53098">
    <property type="entry name" value="Ribonuclease H-like"/>
    <property type="match status" value="1"/>
</dbReference>
<dbReference type="InterPro" id="IPR022898">
    <property type="entry name" value="RNase_HII"/>
</dbReference>
<feature type="domain" description="RNase H type-2" evidence="17">
    <location>
        <begin position="100"/>
        <end position="287"/>
    </location>
</feature>
<organism evidence="18 19">
    <name type="scientific">Clostridium algifaecis</name>
    <dbReference type="NCBI Taxonomy" id="1472040"/>
    <lineage>
        <taxon>Bacteria</taxon>
        <taxon>Bacillati</taxon>
        <taxon>Bacillota</taxon>
        <taxon>Clostridia</taxon>
        <taxon>Eubacteriales</taxon>
        <taxon>Clostridiaceae</taxon>
        <taxon>Clostridium</taxon>
    </lineage>
</organism>
<evidence type="ECO:0000256" key="15">
    <source>
        <dbReference type="PROSITE-ProRule" id="PRU01319"/>
    </source>
</evidence>
<proteinExistence type="inferred from homology"/>
<sequence>MSVNVDMENLNIDDIENLILTRKSDMSFSEINKMIKDLEQHYFELNDDMILNIVNVLNTDKRKNIKNLSKSLSNFMLKTRKEINRVEKMYKFDKSFGNCIYTAGVDEVGRGPLAGPIAAGAVVFDLNYKDQRELAFGIKDSKKLSAKKREEISEVIKEKALSYNIAIINNKEIDERGISWCNNEVLKRAVKGLKIPVNLVLSDGYAVKNLDIDNEFIIKGDSKSASIAAGSIIAKVYRDNLMKEYAKNYPQYNFSNNSGYGTKEHIAAIKKYGICKLHRLSFLKNIL</sequence>
<dbReference type="InterPro" id="IPR036397">
    <property type="entry name" value="RNaseH_sf"/>
</dbReference>
<evidence type="ECO:0000256" key="14">
    <source>
        <dbReference type="HAMAP-Rule" id="MF_00052"/>
    </source>
</evidence>
<protein>
    <recommendedName>
        <fullName evidence="7 14">Ribonuclease HII</fullName>
        <shortName evidence="14">RNase HII</shortName>
        <ecNumber evidence="6 14">3.1.26.4</ecNumber>
    </recommendedName>
</protein>
<accession>A0ABS4KRZ6</accession>
<evidence type="ECO:0000256" key="1">
    <source>
        <dbReference type="ARBA" id="ARBA00000077"/>
    </source>
</evidence>
<dbReference type="Proteomes" id="UP001519307">
    <property type="component" value="Unassembled WGS sequence"/>
</dbReference>